<comment type="caution">
    <text evidence="1">The sequence shown here is derived from an EMBL/GenBank/DDBJ whole genome shotgun (WGS) entry which is preliminary data.</text>
</comment>
<reference evidence="1 2" key="1">
    <citation type="submission" date="2015-02" db="EMBL/GenBank/DDBJ databases">
        <title>Single-cell genomics of uncultivated deep-branching MTB reveals a conserved set of magnetosome genes.</title>
        <authorList>
            <person name="Kolinko S."/>
            <person name="Richter M."/>
            <person name="Glockner F.O."/>
            <person name="Brachmann A."/>
            <person name="Schuler D."/>
        </authorList>
    </citation>
    <scope>NUCLEOTIDE SEQUENCE [LARGE SCALE GENOMIC DNA]</scope>
    <source>
        <strain evidence="1">SKK-01</strain>
    </source>
</reference>
<sequence>MFYVVHIFLPLPLHKKQIWQTKASYPKRTYISVVIPEPLGPTTPI</sequence>
<dbReference type="Proteomes" id="UP000033428">
    <property type="component" value="Unassembled WGS sequence"/>
</dbReference>
<name>A0A0F0CK83_9BACT</name>
<dbReference type="EMBL" id="JYNY01000511">
    <property type="protein sequence ID" value="KJJ83657.1"/>
    <property type="molecule type" value="Genomic_DNA"/>
</dbReference>
<evidence type="ECO:0000313" key="1">
    <source>
        <dbReference type="EMBL" id="KJJ83657.1"/>
    </source>
</evidence>
<keyword evidence="2" id="KW-1185">Reference proteome</keyword>
<proteinExistence type="predicted"/>
<evidence type="ECO:0000313" key="2">
    <source>
        <dbReference type="Proteomes" id="UP000033428"/>
    </source>
</evidence>
<dbReference type="AlphaFoldDB" id="A0A0F0CK83"/>
<gene>
    <name evidence="1" type="ORF">OMAG_002476</name>
</gene>
<accession>A0A0F0CK83</accession>
<organism evidence="1 2">
    <name type="scientific">Candidatus Omnitrophus magneticus</name>
    <dbReference type="NCBI Taxonomy" id="1609969"/>
    <lineage>
        <taxon>Bacteria</taxon>
        <taxon>Pseudomonadati</taxon>
        <taxon>Candidatus Omnitrophota</taxon>
        <taxon>Candidatus Omnitrophus</taxon>
    </lineage>
</organism>
<protein>
    <submittedName>
        <fullName evidence="1">Uncharacterized protein</fullName>
    </submittedName>
</protein>